<dbReference type="EMBL" id="MU853832">
    <property type="protein sequence ID" value="KAK3938334.1"/>
    <property type="molecule type" value="Genomic_DNA"/>
</dbReference>
<keyword evidence="2" id="KW-1185">Reference proteome</keyword>
<accession>A0AAN6N3E1</accession>
<dbReference type="Proteomes" id="UP001303473">
    <property type="component" value="Unassembled WGS sequence"/>
</dbReference>
<reference evidence="2" key="1">
    <citation type="journal article" date="2023" name="Mol. Phylogenet. Evol.">
        <title>Genome-scale phylogeny and comparative genomics of the fungal order Sordariales.</title>
        <authorList>
            <person name="Hensen N."/>
            <person name="Bonometti L."/>
            <person name="Westerberg I."/>
            <person name="Brannstrom I.O."/>
            <person name="Guillou S."/>
            <person name="Cros-Aarteil S."/>
            <person name="Calhoun S."/>
            <person name="Haridas S."/>
            <person name="Kuo A."/>
            <person name="Mondo S."/>
            <person name="Pangilinan J."/>
            <person name="Riley R."/>
            <person name="LaButti K."/>
            <person name="Andreopoulos B."/>
            <person name="Lipzen A."/>
            <person name="Chen C."/>
            <person name="Yan M."/>
            <person name="Daum C."/>
            <person name="Ng V."/>
            <person name="Clum A."/>
            <person name="Steindorff A."/>
            <person name="Ohm R.A."/>
            <person name="Martin F."/>
            <person name="Silar P."/>
            <person name="Natvig D.O."/>
            <person name="Lalanne C."/>
            <person name="Gautier V."/>
            <person name="Ament-Velasquez S.L."/>
            <person name="Kruys A."/>
            <person name="Hutchinson M.I."/>
            <person name="Powell A.J."/>
            <person name="Barry K."/>
            <person name="Miller A.N."/>
            <person name="Grigoriev I.V."/>
            <person name="Debuchy R."/>
            <person name="Gladieux P."/>
            <person name="Hiltunen Thoren M."/>
            <person name="Johannesson H."/>
        </authorList>
    </citation>
    <scope>NUCLEOTIDE SEQUENCE [LARGE SCALE GENOMIC DNA]</scope>
    <source>
        <strain evidence="2">CBS 340.73</strain>
    </source>
</reference>
<gene>
    <name evidence="1" type="ORF">QBC46DRAFT_441086</name>
</gene>
<sequence>MDREEVLRRLRNPAFTMEAARRAVAGQELPEGLARRVLRLCVIRGIRYHDAFAQDSAKVLHDLLPKLPEFKRALNARAIMSNRIPDMSPDSDFAGDMPYCIWHPEVATEDTYRRLVQRYPAMAYQVARACAVAGYTDLYRELDILPEVHVAEEARANGSTAIFELIMAEPVRYKIMDDYTRTVCLHAPTAPAYLNGDTCVRPMLDEKEDIREPTTKRDIDDPEYRRPNPHYGYYHPGFKRPAFNITEDMNVSVPKEGLPAWLRDDYEPDRWWEAPRLPWTNSMAELLTTPLPQDLPEGNKDLLIIMAAYYGDIDRYVRLRRPTSLADNEAWCIVRGIYHNSLFAAWFASRQTAEIDRLYQCGGSEGKVWAIVAAIDARFIMDNNLSRLVPYFTDPPTNIPKGEKVKTKDYDPPYMIWYPKLAAQSTYAELARQVPSMRQAVARACVFGNFKEVFDQILAADPEFCPDVFTLREARISPQPRADYYEEAIMKRARELGRDVELKSSVEGNRDESGRWAHHDWRWPSVRPGGYKLSDSGYNHMHHYPETYTTLYSSLHTGVLYADQDNIDKNVYNDIGCDAGPVEMWVGLPEEWRPVDGPHWVRSLDYVSWPPKETPQL</sequence>
<dbReference type="AlphaFoldDB" id="A0AAN6N3E1"/>
<evidence type="ECO:0000313" key="1">
    <source>
        <dbReference type="EMBL" id="KAK3938334.1"/>
    </source>
</evidence>
<protein>
    <submittedName>
        <fullName evidence="1">Uncharacterized protein</fullName>
    </submittedName>
</protein>
<name>A0AAN6N3E1_9PEZI</name>
<proteinExistence type="predicted"/>
<organism evidence="1 2">
    <name type="scientific">Diplogelasinospora grovesii</name>
    <dbReference type="NCBI Taxonomy" id="303347"/>
    <lineage>
        <taxon>Eukaryota</taxon>
        <taxon>Fungi</taxon>
        <taxon>Dikarya</taxon>
        <taxon>Ascomycota</taxon>
        <taxon>Pezizomycotina</taxon>
        <taxon>Sordariomycetes</taxon>
        <taxon>Sordariomycetidae</taxon>
        <taxon>Sordariales</taxon>
        <taxon>Diplogelasinosporaceae</taxon>
        <taxon>Diplogelasinospora</taxon>
    </lineage>
</organism>
<comment type="caution">
    <text evidence="1">The sequence shown here is derived from an EMBL/GenBank/DDBJ whole genome shotgun (WGS) entry which is preliminary data.</text>
</comment>
<evidence type="ECO:0000313" key="2">
    <source>
        <dbReference type="Proteomes" id="UP001303473"/>
    </source>
</evidence>